<protein>
    <recommendedName>
        <fullName evidence="3">Holin</fullName>
    </recommendedName>
</protein>
<feature type="transmembrane region" description="Helical" evidence="1">
    <location>
        <begin position="39"/>
        <end position="60"/>
    </location>
</feature>
<evidence type="ECO:0000313" key="2">
    <source>
        <dbReference type="EMBL" id="QJA92853.1"/>
    </source>
</evidence>
<dbReference type="AlphaFoldDB" id="A0A6M3LEK5"/>
<feature type="transmembrane region" description="Helical" evidence="1">
    <location>
        <begin position="12"/>
        <end position="33"/>
    </location>
</feature>
<accession>A0A6M3LEK5</accession>
<sequence length="68" mass="6780">MFDLRSIVKDALAVLGAAFISVLPVIYGLAAVVGAELSAAGAAILAAVSAAASAVLKAGYETVRQYRG</sequence>
<organism evidence="2">
    <name type="scientific">viral metagenome</name>
    <dbReference type="NCBI Taxonomy" id="1070528"/>
    <lineage>
        <taxon>unclassified sequences</taxon>
        <taxon>metagenomes</taxon>
        <taxon>organismal metagenomes</taxon>
    </lineage>
</organism>
<name>A0A6M3LEK5_9ZZZZ</name>
<keyword evidence="1" id="KW-0472">Membrane</keyword>
<reference evidence="2" key="1">
    <citation type="submission" date="2020-03" db="EMBL/GenBank/DDBJ databases">
        <title>The deep terrestrial virosphere.</title>
        <authorList>
            <person name="Holmfeldt K."/>
            <person name="Nilsson E."/>
            <person name="Simone D."/>
            <person name="Lopez-Fernandez M."/>
            <person name="Wu X."/>
            <person name="de Brujin I."/>
            <person name="Lundin D."/>
            <person name="Andersson A."/>
            <person name="Bertilsson S."/>
            <person name="Dopson M."/>
        </authorList>
    </citation>
    <scope>NUCLEOTIDE SEQUENCE</scope>
    <source>
        <strain evidence="2">MM415B04444</strain>
    </source>
</reference>
<evidence type="ECO:0000256" key="1">
    <source>
        <dbReference type="SAM" id="Phobius"/>
    </source>
</evidence>
<keyword evidence="1" id="KW-0812">Transmembrane</keyword>
<keyword evidence="1" id="KW-1133">Transmembrane helix</keyword>
<proteinExistence type="predicted"/>
<dbReference type="EMBL" id="MT143101">
    <property type="protein sequence ID" value="QJA92853.1"/>
    <property type="molecule type" value="Genomic_DNA"/>
</dbReference>
<evidence type="ECO:0008006" key="3">
    <source>
        <dbReference type="Google" id="ProtNLM"/>
    </source>
</evidence>
<gene>
    <name evidence="2" type="ORF">MM415B04444_0010</name>
</gene>